<dbReference type="GO" id="GO:0000050">
    <property type="term" value="P:urea cycle"/>
    <property type="evidence" value="ECO:0007669"/>
    <property type="project" value="TreeGrafter"/>
</dbReference>
<dbReference type="PROSITE" id="PS00564">
    <property type="entry name" value="ARGININOSUCCIN_SYN_1"/>
    <property type="match status" value="1"/>
</dbReference>
<evidence type="ECO:0000256" key="5">
    <source>
        <dbReference type="ARBA" id="ARBA00022598"/>
    </source>
</evidence>
<keyword evidence="7" id="KW-0547">Nucleotide-binding</keyword>
<dbReference type="InterPro" id="IPR014729">
    <property type="entry name" value="Rossmann-like_a/b/a_fold"/>
</dbReference>
<evidence type="ECO:0000256" key="4">
    <source>
        <dbReference type="ARBA" id="ARBA00022571"/>
    </source>
</evidence>
<keyword evidence="8" id="KW-0067">ATP-binding</keyword>
<accession>C1EHW9</accession>
<dbReference type="eggNOG" id="KOG1706">
    <property type="taxonomic scope" value="Eukaryota"/>
</dbReference>
<evidence type="ECO:0000259" key="11">
    <source>
        <dbReference type="Pfam" id="PF20979"/>
    </source>
</evidence>
<dbReference type="SUPFAM" id="SSF52402">
    <property type="entry name" value="Adenine nucleotide alpha hydrolases-like"/>
    <property type="match status" value="1"/>
</dbReference>
<dbReference type="GO" id="GO:0005524">
    <property type="term" value="F:ATP binding"/>
    <property type="evidence" value="ECO:0007669"/>
    <property type="project" value="UniProtKB-KW"/>
</dbReference>
<dbReference type="SUPFAM" id="SSF69864">
    <property type="entry name" value="Argininosuccinate synthetase, C-terminal domain"/>
    <property type="match status" value="1"/>
</dbReference>
<dbReference type="InterPro" id="IPR048267">
    <property type="entry name" value="Arginosuc_syn_N"/>
</dbReference>
<evidence type="ECO:0000256" key="8">
    <source>
        <dbReference type="ARBA" id="ARBA00022840"/>
    </source>
</evidence>
<dbReference type="Proteomes" id="UP000002009">
    <property type="component" value="Chromosome 15"/>
</dbReference>
<dbReference type="FunFam" id="3.40.50.620:FF:000019">
    <property type="entry name" value="Argininosuccinate synthase"/>
    <property type="match status" value="1"/>
</dbReference>
<dbReference type="OMA" id="DPMKAPD"/>
<name>C1EHW9_MICCC</name>
<dbReference type="HAMAP" id="MF_00005">
    <property type="entry name" value="Arg_succ_synth_type1"/>
    <property type="match status" value="1"/>
</dbReference>
<dbReference type="UniPathway" id="UPA00068">
    <property type="reaction ID" value="UER00113"/>
</dbReference>
<dbReference type="InParanoid" id="C1EHW9"/>
<evidence type="ECO:0000256" key="9">
    <source>
        <dbReference type="ARBA" id="ARBA00029916"/>
    </source>
</evidence>
<dbReference type="InterPro" id="IPR001518">
    <property type="entry name" value="Arginosuc_synth"/>
</dbReference>
<dbReference type="GeneID" id="8249430"/>
<evidence type="ECO:0000259" key="10">
    <source>
        <dbReference type="Pfam" id="PF00764"/>
    </source>
</evidence>
<dbReference type="PANTHER" id="PTHR11587">
    <property type="entry name" value="ARGININOSUCCINATE SYNTHASE"/>
    <property type="match status" value="1"/>
</dbReference>
<dbReference type="Gene3D" id="1.20.5.470">
    <property type="entry name" value="Single helix bin"/>
    <property type="match status" value="1"/>
</dbReference>
<dbReference type="Gene3D" id="3.90.1260.10">
    <property type="entry name" value="Argininosuccinate synthetase, chain A, domain 2"/>
    <property type="match status" value="1"/>
</dbReference>
<reference evidence="12 13" key="1">
    <citation type="journal article" date="2009" name="Science">
        <title>Green evolution and dynamic adaptations revealed by genomes of the marine picoeukaryotes Micromonas.</title>
        <authorList>
            <person name="Worden A.Z."/>
            <person name="Lee J.H."/>
            <person name="Mock T."/>
            <person name="Rouze P."/>
            <person name="Simmons M.P."/>
            <person name="Aerts A.L."/>
            <person name="Allen A.E."/>
            <person name="Cuvelier M.L."/>
            <person name="Derelle E."/>
            <person name="Everett M.V."/>
            <person name="Foulon E."/>
            <person name="Grimwood J."/>
            <person name="Gundlach H."/>
            <person name="Henrissat B."/>
            <person name="Napoli C."/>
            <person name="McDonald S.M."/>
            <person name="Parker M.S."/>
            <person name="Rombauts S."/>
            <person name="Salamov A."/>
            <person name="Von Dassow P."/>
            <person name="Badger J.H."/>
            <person name="Coutinho P.M."/>
            <person name="Demir E."/>
            <person name="Dubchak I."/>
            <person name="Gentemann C."/>
            <person name="Eikrem W."/>
            <person name="Gready J.E."/>
            <person name="John U."/>
            <person name="Lanier W."/>
            <person name="Lindquist E.A."/>
            <person name="Lucas S."/>
            <person name="Mayer K.F."/>
            <person name="Moreau H."/>
            <person name="Not F."/>
            <person name="Otillar R."/>
            <person name="Panaud O."/>
            <person name="Pangilinan J."/>
            <person name="Paulsen I."/>
            <person name="Piegu B."/>
            <person name="Poliakov A."/>
            <person name="Robbens S."/>
            <person name="Schmutz J."/>
            <person name="Toulza E."/>
            <person name="Wyss T."/>
            <person name="Zelensky A."/>
            <person name="Zhou K."/>
            <person name="Armbrust E.V."/>
            <person name="Bhattacharya D."/>
            <person name="Goodenough U.W."/>
            <person name="Van de Peer Y."/>
            <person name="Grigoriev I.V."/>
        </authorList>
    </citation>
    <scope>NUCLEOTIDE SEQUENCE [LARGE SCALE GENOMIC DNA]</scope>
    <source>
        <strain evidence="13">RCC299 / NOUM17</strain>
    </source>
</reference>
<dbReference type="NCBIfam" id="NF001770">
    <property type="entry name" value="PRK00509.1"/>
    <property type="match status" value="1"/>
</dbReference>
<evidence type="ECO:0000313" key="12">
    <source>
        <dbReference type="EMBL" id="ACO67580.1"/>
    </source>
</evidence>
<dbReference type="EMBL" id="CP001333">
    <property type="protein sequence ID" value="ACO67580.1"/>
    <property type="molecule type" value="Genomic_DNA"/>
</dbReference>
<dbReference type="FunCoup" id="C1EHW9">
    <property type="interactions" value="871"/>
</dbReference>
<feature type="domain" description="Arginosuccinate synthase-like N-terminal" evidence="10">
    <location>
        <begin position="60"/>
        <end position="221"/>
    </location>
</feature>
<dbReference type="EC" id="6.3.4.5" evidence="3"/>
<dbReference type="InterPro" id="IPR048268">
    <property type="entry name" value="Arginosuc_syn_C"/>
</dbReference>
<dbReference type="PANTHER" id="PTHR11587:SF2">
    <property type="entry name" value="ARGININOSUCCINATE SYNTHASE"/>
    <property type="match status" value="1"/>
</dbReference>
<dbReference type="GO" id="GO:0006526">
    <property type="term" value="P:L-arginine biosynthetic process"/>
    <property type="evidence" value="ECO:0007669"/>
    <property type="project" value="UniProtKB-UniPathway"/>
</dbReference>
<dbReference type="InterPro" id="IPR018223">
    <property type="entry name" value="Arginosuc_synth_CS"/>
</dbReference>
<dbReference type="GO" id="GO:0004055">
    <property type="term" value="F:argininosuccinate synthase activity"/>
    <property type="evidence" value="ECO:0007669"/>
    <property type="project" value="UniProtKB-EC"/>
</dbReference>
<dbReference type="FunFam" id="3.90.1260.10:FF:000007">
    <property type="entry name" value="Argininosuccinate synthase"/>
    <property type="match status" value="1"/>
</dbReference>
<dbReference type="KEGG" id="mis:MICPUN_64373"/>
<dbReference type="InterPro" id="IPR024074">
    <property type="entry name" value="AS_cat/multimer_dom_body"/>
</dbReference>
<dbReference type="GO" id="GO:0005737">
    <property type="term" value="C:cytoplasm"/>
    <property type="evidence" value="ECO:0007669"/>
    <property type="project" value="TreeGrafter"/>
</dbReference>
<dbReference type="Pfam" id="PF20979">
    <property type="entry name" value="Arginosuc_syn_C"/>
    <property type="match status" value="1"/>
</dbReference>
<feature type="domain" description="Arginosuccinate synthase C-terminal" evidence="11">
    <location>
        <begin position="232"/>
        <end position="449"/>
    </location>
</feature>
<organism evidence="12 13">
    <name type="scientific">Micromonas commoda (strain RCC299 / NOUM17 / CCMP2709)</name>
    <name type="common">Picoplanktonic green alga</name>
    <dbReference type="NCBI Taxonomy" id="296587"/>
    <lineage>
        <taxon>Eukaryota</taxon>
        <taxon>Viridiplantae</taxon>
        <taxon>Chlorophyta</taxon>
        <taxon>Mamiellophyceae</taxon>
        <taxon>Mamiellales</taxon>
        <taxon>Mamiellaceae</taxon>
        <taxon>Micromonas</taxon>
    </lineage>
</organism>
<keyword evidence="5" id="KW-0436">Ligase</keyword>
<gene>
    <name evidence="12" type="ORF">MICPUN_64373</name>
</gene>
<dbReference type="Gene3D" id="3.40.50.620">
    <property type="entry name" value="HUPs"/>
    <property type="match status" value="1"/>
</dbReference>
<dbReference type="PROSITE" id="PS00565">
    <property type="entry name" value="ARGININOSUCCIN_SYN_2"/>
    <property type="match status" value="1"/>
</dbReference>
<comment type="pathway">
    <text evidence="1">Amino-acid biosynthesis; L-arginine biosynthesis; L-arginine from L-ornithine and carbamoyl phosphate: step 2/3.</text>
</comment>
<evidence type="ECO:0000256" key="3">
    <source>
        <dbReference type="ARBA" id="ARBA00012286"/>
    </source>
</evidence>
<dbReference type="AlphaFoldDB" id="C1EHW9"/>
<evidence type="ECO:0000256" key="1">
    <source>
        <dbReference type="ARBA" id="ARBA00004967"/>
    </source>
</evidence>
<dbReference type="RefSeq" id="XP_002506322.1">
    <property type="nucleotide sequence ID" value="XM_002506276.1"/>
</dbReference>
<dbReference type="STRING" id="296587.C1EHW9"/>
<dbReference type="Pfam" id="PF00764">
    <property type="entry name" value="Arginosuc_synth"/>
    <property type="match status" value="1"/>
</dbReference>
<dbReference type="OrthoDB" id="1688907at2759"/>
<protein>
    <recommendedName>
        <fullName evidence="3">argininosuccinate synthase</fullName>
        <ecNumber evidence="3">6.3.4.5</ecNumber>
    </recommendedName>
    <alternativeName>
        <fullName evidence="9">Citrulline--aspartate ligase</fullName>
    </alternativeName>
</protein>
<keyword evidence="4" id="KW-0055">Arginine biosynthesis</keyword>
<keyword evidence="6" id="KW-0028">Amino-acid biosynthesis</keyword>
<dbReference type="NCBIfam" id="TIGR00032">
    <property type="entry name" value="argG"/>
    <property type="match status" value="1"/>
</dbReference>
<sequence>MSAFTASAVAAPCAAKLLASRRSVAARTPAMAAKRVANKANKRAPLSVAAKAGPSGEVKKVVLAYSGGLDTSIILKWLQDTYGCEVITFTADLGQGEELEPARAKAEQMGVKQIYIDDLREEFVRDYVFPMFRANAIYEGTYLLGTSIARPLISKRQIEIAKEVGADAVCHGATGKGNDQVRFELGYYGLKPDIKVIAPWREWDLNSRTKLLDYAEKNGIPIAKNKRQEAPYSMDANLLHISYEGLALEDPWVEYTEDMFTRSVAPENAPDTPTYLEIEFEKGDPVAINGERMSPAAMLTALNKYGGDNGIGRLDIVESRFVGMKSRGVYETPGGTLLLHARRGIESICLDRGESHLKDELMPRYAELIYNGFWFSPEREMLQAAIDRCAENVNGTVRVKLYKGNVDVVGRKSAQSLYNANIASFEDDGGAYDQKDAAGFIKLNALRLRTLGTQRGVPK</sequence>
<evidence type="ECO:0000313" key="13">
    <source>
        <dbReference type="Proteomes" id="UP000002009"/>
    </source>
</evidence>
<dbReference type="GO" id="GO:0000053">
    <property type="term" value="P:argininosuccinate metabolic process"/>
    <property type="evidence" value="ECO:0007669"/>
    <property type="project" value="TreeGrafter"/>
</dbReference>
<evidence type="ECO:0000256" key="6">
    <source>
        <dbReference type="ARBA" id="ARBA00022605"/>
    </source>
</evidence>
<dbReference type="InterPro" id="IPR023434">
    <property type="entry name" value="Arginosuc_synth_type_1_subfam"/>
</dbReference>
<dbReference type="CDD" id="cd01999">
    <property type="entry name" value="ASS"/>
    <property type="match status" value="1"/>
</dbReference>
<keyword evidence="13" id="KW-1185">Reference proteome</keyword>
<evidence type="ECO:0000256" key="7">
    <source>
        <dbReference type="ARBA" id="ARBA00022741"/>
    </source>
</evidence>
<evidence type="ECO:0000256" key="2">
    <source>
        <dbReference type="ARBA" id="ARBA00011881"/>
    </source>
</evidence>
<comment type="subunit">
    <text evidence="2">Homotetramer.</text>
</comment>
<proteinExistence type="inferred from homology"/>